<keyword evidence="1" id="KW-0560">Oxidoreductase</keyword>
<feature type="domain" description="FAD dependent oxidoreductase" evidence="2">
    <location>
        <begin position="61"/>
        <end position="423"/>
    </location>
</feature>
<evidence type="ECO:0000313" key="3">
    <source>
        <dbReference type="EMBL" id="MCX2974898.1"/>
    </source>
</evidence>
<protein>
    <submittedName>
        <fullName evidence="3">FAD-dependent oxidoreductase</fullName>
    </submittedName>
</protein>
<evidence type="ECO:0000256" key="1">
    <source>
        <dbReference type="ARBA" id="ARBA00023002"/>
    </source>
</evidence>
<proteinExistence type="predicted"/>
<evidence type="ECO:0000313" key="4">
    <source>
        <dbReference type="Proteomes" id="UP001143307"/>
    </source>
</evidence>
<evidence type="ECO:0000259" key="2">
    <source>
        <dbReference type="Pfam" id="PF01266"/>
    </source>
</evidence>
<dbReference type="PANTHER" id="PTHR13847:SF285">
    <property type="entry name" value="FAD DEPENDENT OXIDOREDUCTASE DOMAIN-CONTAINING PROTEIN"/>
    <property type="match status" value="1"/>
</dbReference>
<comment type="caution">
    <text evidence="3">The sequence shown here is derived from an EMBL/GenBank/DDBJ whole genome shotgun (WGS) entry which is preliminary data.</text>
</comment>
<organism evidence="3 4">
    <name type="scientific">Candidatus Seongchinamella marina</name>
    <dbReference type="NCBI Taxonomy" id="2518990"/>
    <lineage>
        <taxon>Bacteria</taxon>
        <taxon>Pseudomonadati</taxon>
        <taxon>Pseudomonadota</taxon>
        <taxon>Gammaproteobacteria</taxon>
        <taxon>Cellvibrionales</taxon>
        <taxon>Halieaceae</taxon>
        <taxon>Seongchinamella</taxon>
    </lineage>
</organism>
<dbReference type="EMBL" id="SHNP01000005">
    <property type="protein sequence ID" value="MCX2974898.1"/>
    <property type="molecule type" value="Genomic_DNA"/>
</dbReference>
<dbReference type="Gene3D" id="3.50.50.60">
    <property type="entry name" value="FAD/NAD(P)-binding domain"/>
    <property type="match status" value="1"/>
</dbReference>
<reference evidence="3" key="1">
    <citation type="submission" date="2019-02" db="EMBL/GenBank/DDBJ databases">
        <authorList>
            <person name="Li S.-H."/>
        </authorList>
    </citation>
    <scope>NUCLEOTIDE SEQUENCE</scope>
    <source>
        <strain evidence="3">IMCC8485</strain>
    </source>
</reference>
<accession>A0ABT3SY46</accession>
<name>A0ABT3SY46_9GAMM</name>
<dbReference type="InterPro" id="IPR006076">
    <property type="entry name" value="FAD-dep_OxRdtase"/>
</dbReference>
<dbReference type="SUPFAM" id="SSF51905">
    <property type="entry name" value="FAD/NAD(P)-binding domain"/>
    <property type="match status" value="1"/>
</dbReference>
<gene>
    <name evidence="3" type="ORF">EYC87_14995</name>
</gene>
<dbReference type="PANTHER" id="PTHR13847">
    <property type="entry name" value="SARCOSINE DEHYDROGENASE-RELATED"/>
    <property type="match status" value="1"/>
</dbReference>
<sequence>MLSGTVGSLAGSVLAHKFLAGRACCSQGRIIVGSAADISLWMEQAAHEPVGQALDMDIKVDVAIAGGGFSGLWAAYYLKTLAPDLQICVLEAQRCGFGASGRNGGWMMSAIEGETRLLSVLDGDRRESARAQIHSILPEVEGVLERHGIDCNYQRSGGIFAAARYPEQARILRDSLADYRAAGFGEQDYQWLEAHELESRLRIHQPAGAIYTPHIARIQPARLVLGLAQTLRDMGVRIYEQTPVTALTPGAMMTSCGRVHATHRLLALEGYGAGVANTERRVLALQSRIIATEPLDEQTWQTLGLADSEVFCDVSPLTTYGQRSADNRMVFGARGSYCFGGKPRSQFSPADPSFEAIHRLLLACFPQLRKAAITHRWGGTLGAPRNGLPHAVYDRATGIGTVGGYVGEGVGASNLMARTLADLVLSRETELSSAPWAYNGSPESVLRRWEPEPLRWLGYKATDLARTWEESIYCRRGAAWQRRPIQTVSHWLDKLMT</sequence>
<dbReference type="Pfam" id="PF01266">
    <property type="entry name" value="DAO"/>
    <property type="match status" value="1"/>
</dbReference>
<dbReference type="Proteomes" id="UP001143307">
    <property type="component" value="Unassembled WGS sequence"/>
</dbReference>
<dbReference type="InterPro" id="IPR036188">
    <property type="entry name" value="FAD/NAD-bd_sf"/>
</dbReference>
<dbReference type="Gene3D" id="3.30.9.10">
    <property type="entry name" value="D-Amino Acid Oxidase, subunit A, domain 2"/>
    <property type="match status" value="1"/>
</dbReference>
<keyword evidence="4" id="KW-1185">Reference proteome</keyword>